<dbReference type="SUPFAM" id="SSF54637">
    <property type="entry name" value="Thioesterase/thiol ester dehydrase-isomerase"/>
    <property type="match status" value="1"/>
</dbReference>
<gene>
    <name evidence="4" type="ORF">G4Z16_25095</name>
</gene>
<dbReference type="Proteomes" id="UP000595046">
    <property type="component" value="Chromosome"/>
</dbReference>
<dbReference type="InterPro" id="IPR029069">
    <property type="entry name" value="HotDog_dom_sf"/>
</dbReference>
<dbReference type="PANTHER" id="PTHR21660:SF1">
    <property type="entry name" value="ACYL-COENZYME A THIOESTERASE 13"/>
    <property type="match status" value="1"/>
</dbReference>
<evidence type="ECO:0000313" key="5">
    <source>
        <dbReference type="Proteomes" id="UP000595046"/>
    </source>
</evidence>
<accession>A0A7T1WVN0</accession>
<dbReference type="AlphaFoldDB" id="A0A7T1WVN0"/>
<dbReference type="Pfam" id="PF03061">
    <property type="entry name" value="4HBT"/>
    <property type="match status" value="1"/>
</dbReference>
<dbReference type="NCBIfam" id="TIGR00369">
    <property type="entry name" value="unchar_dom_1"/>
    <property type="match status" value="1"/>
</dbReference>
<reference evidence="5" key="1">
    <citation type="submission" date="2020-02" db="EMBL/GenBank/DDBJ databases">
        <title>Streptomyces sp. ASO4wet.</title>
        <authorList>
            <person name="Risdian C."/>
            <person name="Landwehr W."/>
            <person name="Schupp P."/>
            <person name="Wink J."/>
        </authorList>
    </citation>
    <scope>NUCLEOTIDE SEQUENCE [LARGE SCALE GENOMIC DNA]</scope>
    <source>
        <strain evidence="5">ASO4wet</strain>
    </source>
</reference>
<organism evidence="4 5">
    <name type="scientific">Streptomyces bathyalis</name>
    <dbReference type="NCBI Taxonomy" id="2710756"/>
    <lineage>
        <taxon>Bacteria</taxon>
        <taxon>Bacillati</taxon>
        <taxon>Actinomycetota</taxon>
        <taxon>Actinomycetes</taxon>
        <taxon>Kitasatosporales</taxon>
        <taxon>Streptomycetaceae</taxon>
        <taxon>Streptomyces</taxon>
    </lineage>
</organism>
<feature type="domain" description="Thioesterase" evidence="3">
    <location>
        <begin position="56"/>
        <end position="132"/>
    </location>
</feature>
<keyword evidence="5" id="KW-1185">Reference proteome</keyword>
<dbReference type="Gene3D" id="3.10.129.10">
    <property type="entry name" value="Hotdog Thioesterase"/>
    <property type="match status" value="1"/>
</dbReference>
<dbReference type="InterPro" id="IPR039298">
    <property type="entry name" value="ACOT13"/>
</dbReference>
<comment type="similarity">
    <text evidence="1">Belongs to the thioesterase PaaI family.</text>
</comment>
<protein>
    <submittedName>
        <fullName evidence="4">PaaI family thioesterase</fullName>
    </submittedName>
</protein>
<dbReference type="InterPro" id="IPR006683">
    <property type="entry name" value="Thioestr_dom"/>
</dbReference>
<sequence>METNGQRQGLFWDMLAGRAEWPPSARTLGWELIDVDPEQGRIEVAFEAGQQFTNPGGTVQGGFIAAMLDDAMGPALGATLDSKVLAPTLDLHVQYLRPARPGRFVGRGRVVQRGNEVCFLAGELLGADGKTVAVATATARIRSVPAA</sequence>
<dbReference type="EMBL" id="CP048882">
    <property type="protein sequence ID" value="QPP09145.1"/>
    <property type="molecule type" value="Genomic_DNA"/>
</dbReference>
<dbReference type="RefSeq" id="WP_197352920.1">
    <property type="nucleotide sequence ID" value="NZ_CP048882.1"/>
</dbReference>
<evidence type="ECO:0000256" key="1">
    <source>
        <dbReference type="ARBA" id="ARBA00008324"/>
    </source>
</evidence>
<evidence type="ECO:0000256" key="2">
    <source>
        <dbReference type="ARBA" id="ARBA00022801"/>
    </source>
</evidence>
<dbReference type="PANTHER" id="PTHR21660">
    <property type="entry name" value="THIOESTERASE SUPERFAMILY MEMBER-RELATED"/>
    <property type="match status" value="1"/>
</dbReference>
<dbReference type="GO" id="GO:0047617">
    <property type="term" value="F:fatty acyl-CoA hydrolase activity"/>
    <property type="evidence" value="ECO:0007669"/>
    <property type="project" value="InterPro"/>
</dbReference>
<dbReference type="InterPro" id="IPR003736">
    <property type="entry name" value="PAAI_dom"/>
</dbReference>
<dbReference type="CDD" id="cd03443">
    <property type="entry name" value="PaaI_thioesterase"/>
    <property type="match status" value="1"/>
</dbReference>
<evidence type="ECO:0000313" key="4">
    <source>
        <dbReference type="EMBL" id="QPP09145.1"/>
    </source>
</evidence>
<evidence type="ECO:0000259" key="3">
    <source>
        <dbReference type="Pfam" id="PF03061"/>
    </source>
</evidence>
<dbReference type="KEGG" id="sbat:G4Z16_25095"/>
<name>A0A7T1WVN0_9ACTN</name>
<proteinExistence type="inferred from homology"/>
<keyword evidence="2" id="KW-0378">Hydrolase</keyword>